<dbReference type="AlphaFoldDB" id="A0A848AQ10"/>
<dbReference type="InterPro" id="IPR006626">
    <property type="entry name" value="PbH1"/>
</dbReference>
<dbReference type="Proteomes" id="UP000576225">
    <property type="component" value="Unassembled WGS sequence"/>
</dbReference>
<dbReference type="InterPro" id="IPR011050">
    <property type="entry name" value="Pectin_lyase_fold/virulence"/>
</dbReference>
<feature type="chain" id="PRO_5032449328" evidence="1">
    <location>
        <begin position="19"/>
        <end position="558"/>
    </location>
</feature>
<dbReference type="SUPFAM" id="SSF51126">
    <property type="entry name" value="Pectin lyase-like"/>
    <property type="match status" value="1"/>
</dbReference>
<name>A0A848AQ10_9BACT</name>
<comment type="caution">
    <text evidence="3">The sequence shown here is derived from an EMBL/GenBank/DDBJ whole genome shotgun (WGS) entry which is preliminary data.</text>
</comment>
<keyword evidence="1" id="KW-0732">Signal</keyword>
<evidence type="ECO:0000259" key="2">
    <source>
        <dbReference type="Pfam" id="PF13229"/>
    </source>
</evidence>
<organism evidence="3 4">
    <name type="scientific">Victivallis vadensis</name>
    <dbReference type="NCBI Taxonomy" id="172901"/>
    <lineage>
        <taxon>Bacteria</taxon>
        <taxon>Pseudomonadati</taxon>
        <taxon>Lentisphaerota</taxon>
        <taxon>Lentisphaeria</taxon>
        <taxon>Victivallales</taxon>
        <taxon>Victivallaceae</taxon>
        <taxon>Victivallis</taxon>
    </lineage>
</organism>
<dbReference type="Pfam" id="PF13229">
    <property type="entry name" value="Beta_helix"/>
    <property type="match status" value="1"/>
</dbReference>
<reference evidence="3 4" key="1">
    <citation type="submission" date="2020-04" db="EMBL/GenBank/DDBJ databases">
        <authorList>
            <person name="Hitch T.C.A."/>
            <person name="Wylensek D."/>
            <person name="Clavel T."/>
        </authorList>
    </citation>
    <scope>NUCLEOTIDE SEQUENCE [LARGE SCALE GENOMIC DNA]</scope>
    <source>
        <strain evidence="3 4">COR2-253-APC-1A</strain>
    </source>
</reference>
<accession>A0A848AQ10</accession>
<gene>
    <name evidence="3" type="ORF">HF882_05030</name>
</gene>
<evidence type="ECO:0000313" key="3">
    <source>
        <dbReference type="EMBL" id="NMD85944.1"/>
    </source>
</evidence>
<dbReference type="SMART" id="SM00710">
    <property type="entry name" value="PbH1"/>
    <property type="match status" value="5"/>
</dbReference>
<dbReference type="EMBL" id="JABAEW010000006">
    <property type="protein sequence ID" value="NMD85944.1"/>
    <property type="molecule type" value="Genomic_DNA"/>
</dbReference>
<proteinExistence type="predicted"/>
<feature type="signal peptide" evidence="1">
    <location>
        <begin position="1"/>
        <end position="18"/>
    </location>
</feature>
<dbReference type="RefSeq" id="WP_168961844.1">
    <property type="nucleotide sequence ID" value="NZ_JABAEW010000006.1"/>
</dbReference>
<evidence type="ECO:0000256" key="1">
    <source>
        <dbReference type="SAM" id="SignalP"/>
    </source>
</evidence>
<sequence length="558" mass="61700">MKYAAVFTVLALAVTASAAPSLRQELETALKNSTGEIRLSQPEYRLPEKLMLRNLDGTVIDGNGARIVMTKLNEAIRLVDCRNVTLKNFTIDYDPLPFTQGVVTGISPDLRRIHFRVDAGYPRLAPEYANRRIHVFTPDGKFFKHDAPDVYGDIEIVSPELGICHADRPHKNVKPGDRIALDCRRDAAIHLSRCEKIRFEGITVYSSPGLVFRARFGQGGDELVNVKIARGPKPAGAQADRLLSSSADGVNFAYLRKGPRIVGCDFSFMGDDGVNLHSVALPVAQVVDADRFDTVRPDHAESFPEVVRPGDRIRLLEPGTFAVIGERTIRSFRLSPRGCDGETFRKYYSHRNFRKWTGYEVTLEPGGPELKAGFFFDIPAIAANGYEIRDNCFHDHRARGVRLMASDGVIENNRFERIKSAAIAVGAEYGYWREAGWVENILIRGNTIRDIGHAMNHDIGSHVGGAISVFCRKDDYSGSFRGNRNITICDNVIDGCPGAGIFLYCAEQVLLRNNRLSGTATSPITPGSHYGFREMRPLWIVDSAGVTSDAASRGEAAR</sequence>
<evidence type="ECO:0000313" key="4">
    <source>
        <dbReference type="Proteomes" id="UP000576225"/>
    </source>
</evidence>
<dbReference type="InterPro" id="IPR012334">
    <property type="entry name" value="Pectin_lyas_fold"/>
</dbReference>
<feature type="domain" description="Right handed beta helix" evidence="2">
    <location>
        <begin position="384"/>
        <end position="520"/>
    </location>
</feature>
<dbReference type="InterPro" id="IPR039448">
    <property type="entry name" value="Beta_helix"/>
</dbReference>
<dbReference type="Gene3D" id="2.160.20.10">
    <property type="entry name" value="Single-stranded right-handed beta-helix, Pectin lyase-like"/>
    <property type="match status" value="1"/>
</dbReference>
<protein>
    <submittedName>
        <fullName evidence="3">Right-handed parallel beta-helix repeat-containing protein</fullName>
    </submittedName>
</protein>